<reference evidence="1 2" key="1">
    <citation type="submission" date="2024-01" db="EMBL/GenBank/DDBJ databases">
        <title>The genomes of 5 underutilized Papilionoideae crops provide insights into root nodulation and disease resistance.</title>
        <authorList>
            <person name="Yuan L."/>
        </authorList>
    </citation>
    <scope>NUCLEOTIDE SEQUENCE [LARGE SCALE GENOMIC DNA]</scope>
    <source>
        <strain evidence="1">LY-2023</strain>
        <tissue evidence="1">Leaf</tissue>
    </source>
</reference>
<comment type="caution">
    <text evidence="1">The sequence shown here is derived from an EMBL/GenBank/DDBJ whole genome shotgun (WGS) entry which is preliminary data.</text>
</comment>
<dbReference type="AlphaFoldDB" id="A0AAN9ETT5"/>
<keyword evidence="2" id="KW-1185">Reference proteome</keyword>
<organism evidence="1 2">
    <name type="scientific">Clitoria ternatea</name>
    <name type="common">Butterfly pea</name>
    <dbReference type="NCBI Taxonomy" id="43366"/>
    <lineage>
        <taxon>Eukaryota</taxon>
        <taxon>Viridiplantae</taxon>
        <taxon>Streptophyta</taxon>
        <taxon>Embryophyta</taxon>
        <taxon>Tracheophyta</taxon>
        <taxon>Spermatophyta</taxon>
        <taxon>Magnoliopsida</taxon>
        <taxon>eudicotyledons</taxon>
        <taxon>Gunneridae</taxon>
        <taxon>Pentapetalae</taxon>
        <taxon>rosids</taxon>
        <taxon>fabids</taxon>
        <taxon>Fabales</taxon>
        <taxon>Fabaceae</taxon>
        <taxon>Papilionoideae</taxon>
        <taxon>50 kb inversion clade</taxon>
        <taxon>NPAAA clade</taxon>
        <taxon>indigoferoid/millettioid clade</taxon>
        <taxon>Phaseoleae</taxon>
        <taxon>Clitoria</taxon>
    </lineage>
</organism>
<dbReference type="Proteomes" id="UP001359559">
    <property type="component" value="Unassembled WGS sequence"/>
</dbReference>
<sequence length="129" mass="14667">MGYGIEGESHLIFLKGYVIRFGLYTLHLSFKVKTNWPEVFQMKATFLLLLLTDRSWLKQAKARGFRKIMLGSDSIAAKDLSQLGSLQITRVKIWFNKVMQLLKVRKSDGSLLLGSKPSSRCFGQPIPCE</sequence>
<name>A0AAN9ETT5_CLITE</name>
<dbReference type="EMBL" id="JAYKXN010000008">
    <property type="protein sequence ID" value="KAK7263029.1"/>
    <property type="molecule type" value="Genomic_DNA"/>
</dbReference>
<protein>
    <submittedName>
        <fullName evidence="1">Uncharacterized protein</fullName>
    </submittedName>
</protein>
<evidence type="ECO:0000313" key="2">
    <source>
        <dbReference type="Proteomes" id="UP001359559"/>
    </source>
</evidence>
<evidence type="ECO:0000313" key="1">
    <source>
        <dbReference type="EMBL" id="KAK7263029.1"/>
    </source>
</evidence>
<accession>A0AAN9ETT5</accession>
<proteinExistence type="predicted"/>
<gene>
    <name evidence="1" type="ORF">RJT34_30613</name>
</gene>